<name>A0A4Y2QJ14_ARAVE</name>
<dbReference type="AlphaFoldDB" id="A0A4Y2QJ14"/>
<reference evidence="1 2" key="1">
    <citation type="journal article" date="2019" name="Sci. Rep.">
        <title>Orb-weaving spider Araneus ventricosus genome elucidates the spidroin gene catalogue.</title>
        <authorList>
            <person name="Kono N."/>
            <person name="Nakamura H."/>
            <person name="Ohtoshi R."/>
            <person name="Moran D.A.P."/>
            <person name="Shinohara A."/>
            <person name="Yoshida Y."/>
            <person name="Fujiwara M."/>
            <person name="Mori M."/>
            <person name="Tomita M."/>
            <person name="Arakawa K."/>
        </authorList>
    </citation>
    <scope>NUCLEOTIDE SEQUENCE [LARGE SCALE GENOMIC DNA]</scope>
</reference>
<accession>A0A4Y2QJ14</accession>
<evidence type="ECO:0000313" key="1">
    <source>
        <dbReference type="EMBL" id="GBN63209.1"/>
    </source>
</evidence>
<protein>
    <submittedName>
        <fullName evidence="1">Uncharacterized protein</fullName>
    </submittedName>
</protein>
<keyword evidence="2" id="KW-1185">Reference proteome</keyword>
<dbReference type="Proteomes" id="UP000499080">
    <property type="component" value="Unassembled WGS sequence"/>
</dbReference>
<evidence type="ECO:0000313" key="2">
    <source>
        <dbReference type="Proteomes" id="UP000499080"/>
    </source>
</evidence>
<proteinExistence type="predicted"/>
<organism evidence="1 2">
    <name type="scientific">Araneus ventricosus</name>
    <name type="common">Orbweaver spider</name>
    <name type="synonym">Epeira ventricosa</name>
    <dbReference type="NCBI Taxonomy" id="182803"/>
    <lineage>
        <taxon>Eukaryota</taxon>
        <taxon>Metazoa</taxon>
        <taxon>Ecdysozoa</taxon>
        <taxon>Arthropoda</taxon>
        <taxon>Chelicerata</taxon>
        <taxon>Arachnida</taxon>
        <taxon>Araneae</taxon>
        <taxon>Araneomorphae</taxon>
        <taxon>Entelegynae</taxon>
        <taxon>Araneoidea</taxon>
        <taxon>Araneidae</taxon>
        <taxon>Araneus</taxon>
    </lineage>
</organism>
<dbReference type="EMBL" id="BGPR01138895">
    <property type="protein sequence ID" value="GBN63209.1"/>
    <property type="molecule type" value="Genomic_DNA"/>
</dbReference>
<sequence>MVRDCDTFSAVSDYKECAGIVLTVLRELFSGNLLTNAWVISQSQVNVYNINVYFTRQKYMLLVKNLNLTIVNPEFGSNMFNDLIFDKVWLNAQNATDAPVKGSDALGVPESVREIRTLGCQRWSFNFQ</sequence>
<comment type="caution">
    <text evidence="1">The sequence shown here is derived from an EMBL/GenBank/DDBJ whole genome shotgun (WGS) entry which is preliminary data.</text>
</comment>
<gene>
    <name evidence="1" type="ORF">AVEN_9229_1</name>
</gene>